<dbReference type="EMBL" id="GBRH01269689">
    <property type="protein sequence ID" value="JAD28206.1"/>
    <property type="molecule type" value="Transcribed_RNA"/>
</dbReference>
<evidence type="ECO:0000256" key="1">
    <source>
        <dbReference type="SAM" id="MobiDB-lite"/>
    </source>
</evidence>
<feature type="compositionally biased region" description="Polar residues" evidence="1">
    <location>
        <begin position="1"/>
        <end position="27"/>
    </location>
</feature>
<organism evidence="2">
    <name type="scientific">Arundo donax</name>
    <name type="common">Giant reed</name>
    <name type="synonym">Donax arundinaceus</name>
    <dbReference type="NCBI Taxonomy" id="35708"/>
    <lineage>
        <taxon>Eukaryota</taxon>
        <taxon>Viridiplantae</taxon>
        <taxon>Streptophyta</taxon>
        <taxon>Embryophyta</taxon>
        <taxon>Tracheophyta</taxon>
        <taxon>Spermatophyta</taxon>
        <taxon>Magnoliopsida</taxon>
        <taxon>Liliopsida</taxon>
        <taxon>Poales</taxon>
        <taxon>Poaceae</taxon>
        <taxon>PACMAD clade</taxon>
        <taxon>Arundinoideae</taxon>
        <taxon>Arundineae</taxon>
        <taxon>Arundo</taxon>
    </lineage>
</organism>
<name>A0A0A8YPL4_ARUDO</name>
<reference evidence="2" key="1">
    <citation type="submission" date="2014-09" db="EMBL/GenBank/DDBJ databases">
        <authorList>
            <person name="Magalhaes I.L.F."/>
            <person name="Oliveira U."/>
            <person name="Santos F.R."/>
            <person name="Vidigal T.H.D.A."/>
            <person name="Brescovit A.D."/>
            <person name="Santos A.J."/>
        </authorList>
    </citation>
    <scope>NUCLEOTIDE SEQUENCE</scope>
    <source>
        <tissue evidence="2">Shoot tissue taken approximately 20 cm above the soil surface</tissue>
    </source>
</reference>
<reference evidence="2" key="2">
    <citation type="journal article" date="2015" name="Data Brief">
        <title>Shoot transcriptome of the giant reed, Arundo donax.</title>
        <authorList>
            <person name="Barrero R.A."/>
            <person name="Guerrero F.D."/>
            <person name="Moolhuijzen P."/>
            <person name="Goolsby J.A."/>
            <person name="Tidwell J."/>
            <person name="Bellgard S.E."/>
            <person name="Bellgard M.I."/>
        </authorList>
    </citation>
    <scope>NUCLEOTIDE SEQUENCE</scope>
    <source>
        <tissue evidence="2">Shoot tissue taken approximately 20 cm above the soil surface</tissue>
    </source>
</reference>
<feature type="region of interest" description="Disordered" evidence="1">
    <location>
        <begin position="1"/>
        <end position="76"/>
    </location>
</feature>
<protein>
    <submittedName>
        <fullName evidence="2">Uncharacterized protein</fullName>
    </submittedName>
</protein>
<evidence type="ECO:0000313" key="2">
    <source>
        <dbReference type="EMBL" id="JAD28206.1"/>
    </source>
</evidence>
<proteinExistence type="predicted"/>
<dbReference type="AlphaFoldDB" id="A0A0A8YPL4"/>
<accession>A0A0A8YPL4</accession>
<sequence>MSAPSSTAAMKSFADASTSGSPNSSNARVRRHLSRNADSQSEGVPRSGRRNGSATITVVRGLGRDPRRMPQTLTLI</sequence>